<comment type="subcellular location">
    <subcellularLocation>
        <location evidence="1 6">Secreted</location>
        <location evidence="1 6">Cell wall</location>
    </subcellularLocation>
</comment>
<comment type="caution">
    <text evidence="8">The sequence shown here is derived from an EMBL/GenBank/DDBJ whole genome shotgun (WGS) entry which is preliminary data.</text>
</comment>
<organism evidence="8 9">
    <name type="scientific">Trametes pubescens</name>
    <name type="common">White-rot fungus</name>
    <dbReference type="NCBI Taxonomy" id="154538"/>
    <lineage>
        <taxon>Eukaryota</taxon>
        <taxon>Fungi</taxon>
        <taxon>Dikarya</taxon>
        <taxon>Basidiomycota</taxon>
        <taxon>Agaricomycotina</taxon>
        <taxon>Agaricomycetes</taxon>
        <taxon>Polyporales</taxon>
        <taxon>Polyporaceae</taxon>
        <taxon>Trametes</taxon>
    </lineage>
</organism>
<comment type="similarity">
    <text evidence="2 6">Belongs to the fungal hydrophobin family.</text>
</comment>
<evidence type="ECO:0000256" key="6">
    <source>
        <dbReference type="RuleBase" id="RU365009"/>
    </source>
</evidence>
<name>A0A1M2VN03_TRAPU</name>
<keyword evidence="9" id="KW-1185">Reference proteome</keyword>
<feature type="signal peptide" evidence="6">
    <location>
        <begin position="1"/>
        <end position="18"/>
    </location>
</feature>
<keyword evidence="3 6" id="KW-0134">Cell wall</keyword>
<keyword evidence="5 6" id="KW-1015">Disulfide bond</keyword>
<evidence type="ECO:0000256" key="3">
    <source>
        <dbReference type="ARBA" id="ARBA00022512"/>
    </source>
</evidence>
<dbReference type="Proteomes" id="UP000184267">
    <property type="component" value="Unassembled WGS sequence"/>
</dbReference>
<feature type="compositionally biased region" description="Polar residues" evidence="7">
    <location>
        <begin position="43"/>
        <end position="57"/>
    </location>
</feature>
<dbReference type="STRING" id="154538.A0A1M2VN03"/>
<dbReference type="OrthoDB" id="10579375at2759"/>
<keyword evidence="6" id="KW-0732">Signal</keyword>
<proteinExistence type="inferred from homology"/>
<dbReference type="GO" id="GO:0005199">
    <property type="term" value="F:structural constituent of cell wall"/>
    <property type="evidence" value="ECO:0007669"/>
    <property type="project" value="InterPro"/>
</dbReference>
<keyword evidence="4 6" id="KW-0964">Secreted</keyword>
<dbReference type="InterPro" id="IPR001338">
    <property type="entry name" value="Class_I_Hydrophobin"/>
</dbReference>
<dbReference type="SMART" id="SM00075">
    <property type="entry name" value="HYDRO"/>
    <property type="match status" value="1"/>
</dbReference>
<evidence type="ECO:0000256" key="7">
    <source>
        <dbReference type="SAM" id="MobiDB-lite"/>
    </source>
</evidence>
<dbReference type="GO" id="GO:0009277">
    <property type="term" value="C:fungal-type cell wall"/>
    <property type="evidence" value="ECO:0007669"/>
    <property type="project" value="InterPro"/>
</dbReference>
<reference evidence="8 9" key="1">
    <citation type="submission" date="2016-10" db="EMBL/GenBank/DDBJ databases">
        <title>Genome sequence of the basidiomycete white-rot fungus Trametes pubescens.</title>
        <authorList>
            <person name="Makela M.R."/>
            <person name="Granchi Z."/>
            <person name="Peng M."/>
            <person name="De Vries R.P."/>
            <person name="Grigoriev I."/>
            <person name="Riley R."/>
            <person name="Hilden K."/>
        </authorList>
    </citation>
    <scope>NUCLEOTIDE SEQUENCE [LARGE SCALE GENOMIC DNA]</scope>
    <source>
        <strain evidence="8 9">FBCC735</strain>
    </source>
</reference>
<dbReference type="OMA" id="QAGINCN"/>
<protein>
    <recommendedName>
        <fullName evidence="6">Hydrophobin</fullName>
    </recommendedName>
</protein>
<feature type="chain" id="PRO_5013984990" description="Hydrophobin" evidence="6">
    <location>
        <begin position="19"/>
        <end position="174"/>
    </location>
</feature>
<dbReference type="EMBL" id="MNAD01000991">
    <property type="protein sequence ID" value="OJT08985.1"/>
    <property type="molecule type" value="Genomic_DNA"/>
</dbReference>
<gene>
    <name evidence="8" type="ORF">TRAPUB_119</name>
</gene>
<feature type="region of interest" description="Disordered" evidence="7">
    <location>
        <begin position="43"/>
        <end position="64"/>
    </location>
</feature>
<evidence type="ECO:0000256" key="5">
    <source>
        <dbReference type="ARBA" id="ARBA00023157"/>
    </source>
</evidence>
<evidence type="ECO:0000313" key="8">
    <source>
        <dbReference type="EMBL" id="OJT08985.1"/>
    </source>
</evidence>
<dbReference type="AlphaFoldDB" id="A0A1M2VN03"/>
<sequence length="174" mass="17869">MFTKLAIFVTLLATFVVATPVSTVKSVSTGKPVSTVKPASTVKSVSTGKPVSTSKPVSTGEPVSTAIPASTTTAVSTAPPVHPSSTPGPHCSRGSLQCCEKLKHVTPGNATETDHTSLRDGLATIPRQAGVKCQPIKTLLDTLGSPSCEAQLVCCVSETIIEVLGARCLLLLVF</sequence>
<evidence type="ECO:0000313" key="9">
    <source>
        <dbReference type="Proteomes" id="UP000184267"/>
    </source>
</evidence>
<evidence type="ECO:0000256" key="1">
    <source>
        <dbReference type="ARBA" id="ARBA00004191"/>
    </source>
</evidence>
<evidence type="ECO:0000256" key="4">
    <source>
        <dbReference type="ARBA" id="ARBA00022525"/>
    </source>
</evidence>
<accession>A0A1M2VN03</accession>
<evidence type="ECO:0000256" key="2">
    <source>
        <dbReference type="ARBA" id="ARBA00010446"/>
    </source>
</evidence>
<dbReference type="Pfam" id="PF01185">
    <property type="entry name" value="Hydrophobin"/>
    <property type="match status" value="1"/>
</dbReference>